<dbReference type="GO" id="GO:0006623">
    <property type="term" value="P:protein targeting to vacuole"/>
    <property type="evidence" value="ECO:0007669"/>
    <property type="project" value="TreeGrafter"/>
</dbReference>
<proteinExistence type="inferred from homology"/>
<name>A0A9P7KBP0_9AGAR</name>
<comment type="similarity">
    <text evidence="1">Belongs to the VPS13 family.</text>
</comment>
<dbReference type="PANTHER" id="PTHR16166:SF93">
    <property type="entry name" value="INTERMEMBRANE LIPID TRANSFER PROTEIN VPS13"/>
    <property type="match status" value="1"/>
</dbReference>
<evidence type="ECO:0000256" key="1">
    <source>
        <dbReference type="ARBA" id="ARBA00006545"/>
    </source>
</evidence>
<sequence>MDILGSVHEGLYNAPKLYGSKIRQPGKVTGFTSGVKEAGRGLFYGYYDGITGLVREPYEGAKTGGFFGAVKGSARSFVNATVRPAAGIVGVVAHPFQGAWKSLQTATGRKQESQIRSTRLRDGREAVKTSSPAQRADIVKKFRDAQTGTEARKAKYREIVEKVIWEDAEAERKAGTTNEGYSDAKHKVSTPLAKKISPPPLPPRTPSNGPALSPSEAEDEAAFERDLELAKQISLAEQRGYERGLANQRSQ</sequence>
<dbReference type="GO" id="GO:0045053">
    <property type="term" value="P:protein retention in Golgi apparatus"/>
    <property type="evidence" value="ECO:0007669"/>
    <property type="project" value="TreeGrafter"/>
</dbReference>
<dbReference type="OrthoDB" id="3063881at2759"/>
<dbReference type="InterPro" id="IPR026847">
    <property type="entry name" value="VPS13"/>
</dbReference>
<feature type="region of interest" description="Disordered" evidence="2">
    <location>
        <begin position="173"/>
        <end position="225"/>
    </location>
</feature>
<protein>
    <submittedName>
        <fullName evidence="3">Uncharacterized protein</fullName>
    </submittedName>
</protein>
<keyword evidence="4" id="KW-1185">Reference proteome</keyword>
<gene>
    <name evidence="3" type="ORF">DXG03_003801</name>
</gene>
<accession>A0A9P7KBP0</accession>
<dbReference type="Proteomes" id="UP000775547">
    <property type="component" value="Unassembled WGS sequence"/>
</dbReference>
<dbReference type="EMBL" id="JABCKV010000225">
    <property type="protein sequence ID" value="KAG5642001.1"/>
    <property type="molecule type" value="Genomic_DNA"/>
</dbReference>
<reference evidence="3" key="2">
    <citation type="submission" date="2021-10" db="EMBL/GenBank/DDBJ databases">
        <title>Phylogenomics reveals ancestral predisposition of the termite-cultivated fungus Termitomyces towards a domesticated lifestyle.</title>
        <authorList>
            <person name="Auxier B."/>
            <person name="Grum-Grzhimaylo A."/>
            <person name="Cardenas M.E."/>
            <person name="Lodge J.D."/>
            <person name="Laessoe T."/>
            <person name="Pedersen O."/>
            <person name="Smith M.E."/>
            <person name="Kuyper T.W."/>
            <person name="Franco-Molano E.A."/>
            <person name="Baroni T.J."/>
            <person name="Aanen D.K."/>
        </authorList>
    </citation>
    <scope>NUCLEOTIDE SEQUENCE</scope>
    <source>
        <strain evidence="3">AP01</strain>
        <tissue evidence="3">Mycelium</tissue>
    </source>
</reference>
<evidence type="ECO:0000313" key="4">
    <source>
        <dbReference type="Proteomes" id="UP000775547"/>
    </source>
</evidence>
<dbReference type="PANTHER" id="PTHR16166">
    <property type="entry name" value="VACUOLAR PROTEIN SORTING-ASSOCIATED PROTEIN VPS13"/>
    <property type="match status" value="1"/>
</dbReference>
<feature type="compositionally biased region" description="Basic and acidic residues" evidence="2">
    <location>
        <begin position="109"/>
        <end position="127"/>
    </location>
</feature>
<dbReference type="AlphaFoldDB" id="A0A9P7KBP0"/>
<evidence type="ECO:0000313" key="3">
    <source>
        <dbReference type="EMBL" id="KAG5642001.1"/>
    </source>
</evidence>
<evidence type="ECO:0000256" key="2">
    <source>
        <dbReference type="SAM" id="MobiDB-lite"/>
    </source>
</evidence>
<feature type="region of interest" description="Disordered" evidence="2">
    <location>
        <begin position="107"/>
        <end position="133"/>
    </location>
</feature>
<organism evidence="3 4">
    <name type="scientific">Asterophora parasitica</name>
    <dbReference type="NCBI Taxonomy" id="117018"/>
    <lineage>
        <taxon>Eukaryota</taxon>
        <taxon>Fungi</taxon>
        <taxon>Dikarya</taxon>
        <taxon>Basidiomycota</taxon>
        <taxon>Agaricomycotina</taxon>
        <taxon>Agaricomycetes</taxon>
        <taxon>Agaricomycetidae</taxon>
        <taxon>Agaricales</taxon>
        <taxon>Tricholomatineae</taxon>
        <taxon>Lyophyllaceae</taxon>
        <taxon>Asterophora</taxon>
    </lineage>
</organism>
<comment type="caution">
    <text evidence="3">The sequence shown here is derived from an EMBL/GenBank/DDBJ whole genome shotgun (WGS) entry which is preliminary data.</text>
</comment>
<reference evidence="3" key="1">
    <citation type="submission" date="2020-07" db="EMBL/GenBank/DDBJ databases">
        <authorList>
            <person name="Nieuwenhuis M."/>
            <person name="Van De Peppel L.J.J."/>
        </authorList>
    </citation>
    <scope>NUCLEOTIDE SEQUENCE</scope>
    <source>
        <strain evidence="3">AP01</strain>
        <tissue evidence="3">Mycelium</tissue>
    </source>
</reference>